<sequence>MKGLSLILLSDLGFKYSLLLLLLPQVMSKVHPKDPTIPTEKSGDYSPTWVSCPKNLSVFLPSEYPWPVSSAEQDYVSFKAKNSMQLWVDYLSRTNLASFNITDFLRSAESKGVQAGVTLPNVAFSISGGGNRALLYGASILDAFDSRNPQALTAGTGGILQLANYAAGLSASSWLLGGWASADHGRLSYLLESGWTSAFDRGYMDWKRFKSLPRHFFEVRRKKKAGFPVSIVDFWGRLLSHRFLDDFNHGKSIDFSSVRNKPSYLKRSFPFPILVSTSRKAEGEPLNLESPTYEFTPEDFSVWHNSLNASIPLQYLGSKFSSYNGNAFKCAEGFDNIGFIMGASSNVFSYQDGEKPKSSIWIDIVNLFVSGRMYEALVPNPFKGLGAGLVPGSGFVDSETDELLLADGAMAEESLPLYPLLKPSRNVDVIIAVDSTVNSRPSDVADVPGYPNGSSLHQTYARVQLPDYQGHKFPKIPDTNNPEGFVNLGYHQRATFFGCGEDVPLVVYLPNYFVTHTTNQSTMQAVYHESEIEGFLVNSFYIATQTSPTSKTNTTDWSVCLACALVDHQNTRNQVPRTNQCTECFKKYCAGGFKP</sequence>
<evidence type="ECO:0000256" key="4">
    <source>
        <dbReference type="ARBA" id="ARBA00022801"/>
    </source>
</evidence>
<keyword evidence="12" id="KW-1185">Reference proteome</keyword>
<proteinExistence type="inferred from homology"/>
<evidence type="ECO:0000313" key="11">
    <source>
        <dbReference type="EMBL" id="CAH7686219.1"/>
    </source>
</evidence>
<dbReference type="EMBL" id="CALTRL010005778">
    <property type="protein sequence ID" value="CAH7686219.1"/>
    <property type="molecule type" value="Genomic_DNA"/>
</dbReference>
<keyword evidence="7" id="KW-0325">Glycoprotein</keyword>
<evidence type="ECO:0000256" key="6">
    <source>
        <dbReference type="ARBA" id="ARBA00023098"/>
    </source>
</evidence>
<dbReference type="PANTHER" id="PTHR10728">
    <property type="entry name" value="CYTOSOLIC PHOSPHOLIPASE A2"/>
    <property type="match status" value="1"/>
</dbReference>
<evidence type="ECO:0000256" key="9">
    <source>
        <dbReference type="RuleBase" id="RU362103"/>
    </source>
</evidence>
<protein>
    <recommendedName>
        <fullName evidence="2 9">Lysophospholipase</fullName>
        <ecNumber evidence="2 9">3.1.1.5</ecNumber>
    </recommendedName>
</protein>
<dbReference type="InterPro" id="IPR016035">
    <property type="entry name" value="Acyl_Trfase/lysoPLipase"/>
</dbReference>
<gene>
    <name evidence="11" type="ORF">PPACK8108_LOCUS20839</name>
</gene>
<dbReference type="SMART" id="SM00022">
    <property type="entry name" value="PLAc"/>
    <property type="match status" value="1"/>
</dbReference>
<dbReference type="GO" id="GO:0004622">
    <property type="term" value="F:phosphatidylcholine lysophospholipase activity"/>
    <property type="evidence" value="ECO:0007669"/>
    <property type="project" value="UniProtKB-EC"/>
</dbReference>
<evidence type="ECO:0000256" key="2">
    <source>
        <dbReference type="ARBA" id="ARBA00013274"/>
    </source>
</evidence>
<evidence type="ECO:0000256" key="1">
    <source>
        <dbReference type="ARBA" id="ARBA00008780"/>
    </source>
</evidence>
<dbReference type="AlphaFoldDB" id="A0AAV0BG09"/>
<keyword evidence="6 8" id="KW-0443">Lipid metabolism</keyword>
<reference evidence="11" key="1">
    <citation type="submission" date="2022-06" db="EMBL/GenBank/DDBJ databases">
        <authorList>
            <consortium name="SYNGENTA / RWTH Aachen University"/>
        </authorList>
    </citation>
    <scope>NUCLEOTIDE SEQUENCE</scope>
</reference>
<feature type="signal peptide" evidence="9">
    <location>
        <begin position="1"/>
        <end position="28"/>
    </location>
</feature>
<dbReference type="Proteomes" id="UP001153365">
    <property type="component" value="Unassembled WGS sequence"/>
</dbReference>
<evidence type="ECO:0000256" key="7">
    <source>
        <dbReference type="ARBA" id="ARBA00023180"/>
    </source>
</evidence>
<dbReference type="Pfam" id="PF01735">
    <property type="entry name" value="PLA2_B"/>
    <property type="match status" value="1"/>
</dbReference>
<feature type="domain" description="PLA2c" evidence="10">
    <location>
        <begin position="51"/>
        <end position="595"/>
    </location>
</feature>
<dbReference type="SUPFAM" id="SSF52151">
    <property type="entry name" value="FabD/lysophospholipase-like"/>
    <property type="match status" value="1"/>
</dbReference>
<comment type="catalytic activity">
    <reaction evidence="9">
        <text>a 1-acyl-sn-glycero-3-phosphocholine + H2O = sn-glycerol 3-phosphocholine + a fatty acid + H(+)</text>
        <dbReference type="Rhea" id="RHEA:15177"/>
        <dbReference type="ChEBI" id="CHEBI:15377"/>
        <dbReference type="ChEBI" id="CHEBI:15378"/>
        <dbReference type="ChEBI" id="CHEBI:16870"/>
        <dbReference type="ChEBI" id="CHEBI:28868"/>
        <dbReference type="ChEBI" id="CHEBI:58168"/>
        <dbReference type="EC" id="3.1.1.5"/>
    </reaction>
</comment>
<evidence type="ECO:0000256" key="8">
    <source>
        <dbReference type="PROSITE-ProRule" id="PRU00555"/>
    </source>
</evidence>
<evidence type="ECO:0000259" key="10">
    <source>
        <dbReference type="PROSITE" id="PS51210"/>
    </source>
</evidence>
<dbReference type="PROSITE" id="PS51210">
    <property type="entry name" value="PLA2C"/>
    <property type="match status" value="1"/>
</dbReference>
<name>A0AAV0BG09_PHAPC</name>
<dbReference type="GO" id="GO:0046475">
    <property type="term" value="P:glycerophospholipid catabolic process"/>
    <property type="evidence" value="ECO:0007669"/>
    <property type="project" value="TreeGrafter"/>
</dbReference>
<comment type="caution">
    <text evidence="11">The sequence shown here is derived from an EMBL/GenBank/DDBJ whole genome shotgun (WGS) entry which is preliminary data.</text>
</comment>
<organism evidence="11 12">
    <name type="scientific">Phakopsora pachyrhizi</name>
    <name type="common">Asian soybean rust disease fungus</name>
    <dbReference type="NCBI Taxonomy" id="170000"/>
    <lineage>
        <taxon>Eukaryota</taxon>
        <taxon>Fungi</taxon>
        <taxon>Dikarya</taxon>
        <taxon>Basidiomycota</taxon>
        <taxon>Pucciniomycotina</taxon>
        <taxon>Pucciniomycetes</taxon>
        <taxon>Pucciniales</taxon>
        <taxon>Phakopsoraceae</taxon>
        <taxon>Phakopsora</taxon>
    </lineage>
</organism>
<feature type="chain" id="PRO_5043088818" description="Lysophospholipase" evidence="9">
    <location>
        <begin position="29"/>
        <end position="595"/>
    </location>
</feature>
<accession>A0AAV0BG09</accession>
<dbReference type="InterPro" id="IPR002642">
    <property type="entry name" value="LysoPLipase_cat_dom"/>
</dbReference>
<keyword evidence="3 9" id="KW-0732">Signal</keyword>
<dbReference type="GO" id="GO:0004623">
    <property type="term" value="F:phospholipase A2 activity"/>
    <property type="evidence" value="ECO:0007669"/>
    <property type="project" value="TreeGrafter"/>
</dbReference>
<dbReference type="PANTHER" id="PTHR10728:SF33">
    <property type="entry name" value="LYSOPHOSPHOLIPASE 1-RELATED"/>
    <property type="match status" value="1"/>
</dbReference>
<evidence type="ECO:0000313" key="12">
    <source>
        <dbReference type="Proteomes" id="UP001153365"/>
    </source>
</evidence>
<dbReference type="Gene3D" id="3.40.1090.10">
    <property type="entry name" value="Cytosolic phospholipase A2 catalytic domain"/>
    <property type="match status" value="1"/>
</dbReference>
<evidence type="ECO:0000256" key="5">
    <source>
        <dbReference type="ARBA" id="ARBA00022963"/>
    </source>
</evidence>
<evidence type="ECO:0000256" key="3">
    <source>
        <dbReference type="ARBA" id="ARBA00022729"/>
    </source>
</evidence>
<comment type="similarity">
    <text evidence="1 9">Belongs to the lysophospholipase family.</text>
</comment>
<dbReference type="GO" id="GO:0005829">
    <property type="term" value="C:cytosol"/>
    <property type="evidence" value="ECO:0007669"/>
    <property type="project" value="TreeGrafter"/>
</dbReference>
<dbReference type="EC" id="3.1.1.5" evidence="2 9"/>
<keyword evidence="5 8" id="KW-0442">Lipid degradation</keyword>
<keyword evidence="4 8" id="KW-0378">Hydrolase</keyword>